<dbReference type="Pfam" id="PF04892">
    <property type="entry name" value="VanZ"/>
    <property type="match status" value="1"/>
</dbReference>
<accession>A0A8J4DRW2</accession>
<reference evidence="3" key="1">
    <citation type="submission" date="2021-01" db="EMBL/GenBank/DDBJ databases">
        <title>Whole genome shotgun sequence of Virgisporangium aliadipatigenens NBRC 105644.</title>
        <authorList>
            <person name="Komaki H."/>
            <person name="Tamura T."/>
        </authorList>
    </citation>
    <scope>NUCLEOTIDE SEQUENCE</scope>
    <source>
        <strain evidence="3">NBRC 105644</strain>
    </source>
</reference>
<gene>
    <name evidence="3" type="ORF">Val02_40740</name>
</gene>
<dbReference type="Proteomes" id="UP000619260">
    <property type="component" value="Unassembled WGS sequence"/>
</dbReference>
<keyword evidence="1" id="KW-0812">Transmembrane</keyword>
<feature type="transmembrane region" description="Helical" evidence="1">
    <location>
        <begin position="6"/>
        <end position="29"/>
    </location>
</feature>
<proteinExistence type="predicted"/>
<organism evidence="3 4">
    <name type="scientific">Virgisporangium aliadipatigenens</name>
    <dbReference type="NCBI Taxonomy" id="741659"/>
    <lineage>
        <taxon>Bacteria</taxon>
        <taxon>Bacillati</taxon>
        <taxon>Actinomycetota</taxon>
        <taxon>Actinomycetes</taxon>
        <taxon>Micromonosporales</taxon>
        <taxon>Micromonosporaceae</taxon>
        <taxon>Virgisporangium</taxon>
    </lineage>
</organism>
<evidence type="ECO:0000313" key="4">
    <source>
        <dbReference type="Proteomes" id="UP000619260"/>
    </source>
</evidence>
<keyword evidence="1" id="KW-0472">Membrane</keyword>
<feature type="transmembrane region" description="Helical" evidence="1">
    <location>
        <begin position="111"/>
        <end position="133"/>
    </location>
</feature>
<evidence type="ECO:0000259" key="2">
    <source>
        <dbReference type="Pfam" id="PF04892"/>
    </source>
</evidence>
<name>A0A8J4DRW2_9ACTN</name>
<dbReference type="AlphaFoldDB" id="A0A8J4DRW2"/>
<sequence length="179" mass="19466">MHMGIGWGRWIPVVAVAVVCVPVALVFVALRARRNGWKYSLAESAVVLGPIPWVWMILTPLHQPREFLWNPIDEAVTGVGERPVFFTVQMLANLLPFATLGAGLPVRWPVPLWAVGTFAALFSATLEFLQYALYLGRTASVADVLLNTSGAILAALLTRPWWRTRAGAPTPAAGTVGPR</sequence>
<comment type="caution">
    <text evidence="3">The sequence shown here is derived from an EMBL/GenBank/DDBJ whole genome shotgun (WGS) entry which is preliminary data.</text>
</comment>
<keyword evidence="1" id="KW-1133">Transmembrane helix</keyword>
<evidence type="ECO:0000256" key="1">
    <source>
        <dbReference type="SAM" id="Phobius"/>
    </source>
</evidence>
<feature type="transmembrane region" description="Helical" evidence="1">
    <location>
        <begin position="41"/>
        <end position="63"/>
    </location>
</feature>
<dbReference type="InterPro" id="IPR006976">
    <property type="entry name" value="VanZ-like"/>
</dbReference>
<feature type="domain" description="VanZ-like" evidence="2">
    <location>
        <begin position="46"/>
        <end position="159"/>
    </location>
</feature>
<protein>
    <recommendedName>
        <fullName evidence="2">VanZ-like domain-containing protein</fullName>
    </recommendedName>
</protein>
<evidence type="ECO:0000313" key="3">
    <source>
        <dbReference type="EMBL" id="GIJ47188.1"/>
    </source>
</evidence>
<keyword evidence="4" id="KW-1185">Reference proteome</keyword>
<dbReference type="EMBL" id="BOPF01000014">
    <property type="protein sequence ID" value="GIJ47188.1"/>
    <property type="molecule type" value="Genomic_DNA"/>
</dbReference>